<evidence type="ECO:0000313" key="2">
    <source>
        <dbReference type="EMBL" id="KAF5813071.1"/>
    </source>
</evidence>
<organism evidence="3 4">
    <name type="scientific">Helianthus annuus</name>
    <name type="common">Common sunflower</name>
    <dbReference type="NCBI Taxonomy" id="4232"/>
    <lineage>
        <taxon>Eukaryota</taxon>
        <taxon>Viridiplantae</taxon>
        <taxon>Streptophyta</taxon>
        <taxon>Embryophyta</taxon>
        <taxon>Tracheophyta</taxon>
        <taxon>Spermatophyta</taxon>
        <taxon>Magnoliopsida</taxon>
        <taxon>eudicotyledons</taxon>
        <taxon>Gunneridae</taxon>
        <taxon>Pentapetalae</taxon>
        <taxon>asterids</taxon>
        <taxon>campanulids</taxon>
        <taxon>Asterales</taxon>
        <taxon>Asteraceae</taxon>
        <taxon>Asteroideae</taxon>
        <taxon>Heliantheae alliance</taxon>
        <taxon>Heliantheae</taxon>
        <taxon>Helianthus</taxon>
    </lineage>
</organism>
<dbReference type="InterPro" id="IPR017451">
    <property type="entry name" value="F-box-assoc_interact_dom"/>
</dbReference>
<reference evidence="2 4" key="1">
    <citation type="journal article" date="2017" name="Nature">
        <title>The sunflower genome provides insights into oil metabolism, flowering and Asterid evolution.</title>
        <authorList>
            <person name="Badouin H."/>
            <person name="Gouzy J."/>
            <person name="Grassa C.J."/>
            <person name="Murat F."/>
            <person name="Staton S.E."/>
            <person name="Cottret L."/>
            <person name="Lelandais-Briere C."/>
            <person name="Owens G.L."/>
            <person name="Carrere S."/>
            <person name="Mayjonade B."/>
            <person name="Legrand L."/>
            <person name="Gill N."/>
            <person name="Kane N.C."/>
            <person name="Bowers J.E."/>
            <person name="Hubner S."/>
            <person name="Bellec A."/>
            <person name="Berard A."/>
            <person name="Berges H."/>
            <person name="Blanchet N."/>
            <person name="Boniface M.C."/>
            <person name="Brunel D."/>
            <person name="Catrice O."/>
            <person name="Chaidir N."/>
            <person name="Claudel C."/>
            <person name="Donnadieu C."/>
            <person name="Faraut T."/>
            <person name="Fievet G."/>
            <person name="Helmstetter N."/>
            <person name="King M."/>
            <person name="Knapp S.J."/>
            <person name="Lai Z."/>
            <person name="Le Paslier M.C."/>
            <person name="Lippi Y."/>
            <person name="Lorenzon L."/>
            <person name="Mandel J.R."/>
            <person name="Marage G."/>
            <person name="Marchand G."/>
            <person name="Marquand E."/>
            <person name="Bret-Mestries E."/>
            <person name="Morien E."/>
            <person name="Nambeesan S."/>
            <person name="Nguyen T."/>
            <person name="Pegot-Espagnet P."/>
            <person name="Pouilly N."/>
            <person name="Raftis F."/>
            <person name="Sallet E."/>
            <person name="Schiex T."/>
            <person name="Thomas J."/>
            <person name="Vandecasteele C."/>
            <person name="Vares D."/>
            <person name="Vear F."/>
            <person name="Vautrin S."/>
            <person name="Crespi M."/>
            <person name="Mangin B."/>
            <person name="Burke J.M."/>
            <person name="Salse J."/>
            <person name="Munos S."/>
            <person name="Vincourt P."/>
            <person name="Rieseberg L.H."/>
            <person name="Langlade N.B."/>
        </authorList>
    </citation>
    <scope>NUCLEOTIDE SEQUENCE [LARGE SCALE GENOMIC DNA]</scope>
    <source>
        <strain evidence="4">cv. SF193</strain>
        <tissue evidence="2">Leaves</tissue>
    </source>
</reference>
<dbReference type="InterPro" id="IPR001810">
    <property type="entry name" value="F-box_dom"/>
</dbReference>
<name>A0A251V7H3_HELAN</name>
<proteinExistence type="predicted"/>
<dbReference type="Gene3D" id="1.20.1280.50">
    <property type="match status" value="1"/>
</dbReference>
<dbReference type="PANTHER" id="PTHR31672">
    <property type="entry name" value="BNACNNG10540D PROTEIN"/>
    <property type="match status" value="1"/>
</dbReference>
<dbReference type="Pfam" id="PF00646">
    <property type="entry name" value="F-box"/>
    <property type="match status" value="1"/>
</dbReference>
<dbReference type="OMA" id="RESWCKL"/>
<dbReference type="InterPro" id="IPR050796">
    <property type="entry name" value="SCF_F-box_component"/>
</dbReference>
<dbReference type="InterPro" id="IPR036047">
    <property type="entry name" value="F-box-like_dom_sf"/>
</dbReference>
<dbReference type="AlphaFoldDB" id="A0A251V7H3"/>
<dbReference type="Proteomes" id="UP000215914">
    <property type="component" value="Chromosome 3"/>
</dbReference>
<dbReference type="Pfam" id="PF08268">
    <property type="entry name" value="FBA_3"/>
    <property type="match status" value="1"/>
</dbReference>
<evidence type="ECO:0000313" key="3">
    <source>
        <dbReference type="EMBL" id="OTG30581.1"/>
    </source>
</evidence>
<sequence length="356" mass="40610">MSDVPPDALVNILSRLPVKSLLRCRSLSKTERALIDSPHFVNLHTKQSMKTDKLLVSSKRTYSSTSFRPLNLDSPQTSVELETPFDTTDFPKVLGTCHGLVCLSNMPFDRFIVLWNPATQKYKVILTPMVYPSSSNVLIAFNQVGYDHVNDDYKVVRLIQTGGYVWLNSMVFVYSLKLNMWRSVEQRFPYYFNLALCQGQGVCVNSALHWVVSKKPHLGNDLLVSFDLASQSFRLVPHPECFNSDMITSLGVLGGCLCVVGYRELRSNDVWVMGEYGVKEWWSKLVALTSGNVSRCVFLSVRPITYLKNGKEVVLEVNQQWFEIYDIEKKTSRQIMIGDSSRRISTYVYQETLVRL</sequence>
<dbReference type="PANTHER" id="PTHR31672:SF13">
    <property type="entry name" value="F-BOX PROTEIN CPR30-LIKE"/>
    <property type="match status" value="1"/>
</dbReference>
<dbReference type="Gramene" id="mRNA:HanXRQr2_Chr03g0093971">
    <property type="protein sequence ID" value="CDS:HanXRQr2_Chr03g0093971.1"/>
    <property type="gene ID" value="HanXRQr2_Chr03g0093971"/>
</dbReference>
<gene>
    <name evidence="3" type="ORF">HannXRQ_Chr03g0066081</name>
    <name evidence="2" type="ORF">HanXRQr2_Chr03g0093971</name>
</gene>
<feature type="domain" description="F-box" evidence="1">
    <location>
        <begin position="1"/>
        <end position="43"/>
    </location>
</feature>
<dbReference type="PROSITE" id="PS50181">
    <property type="entry name" value="FBOX"/>
    <property type="match status" value="1"/>
</dbReference>
<dbReference type="OrthoDB" id="591557at2759"/>
<reference evidence="2" key="3">
    <citation type="submission" date="2020-06" db="EMBL/GenBank/DDBJ databases">
        <title>Helianthus annuus Genome sequencing and assembly Release 2.</title>
        <authorList>
            <person name="Gouzy J."/>
            <person name="Langlade N."/>
            <person name="Munos S."/>
        </authorList>
    </citation>
    <scope>NUCLEOTIDE SEQUENCE</scope>
    <source>
        <tissue evidence="2">Leaves</tissue>
    </source>
</reference>
<keyword evidence="4" id="KW-1185">Reference proteome</keyword>
<dbReference type="SMART" id="SM00256">
    <property type="entry name" value="FBOX"/>
    <property type="match status" value="1"/>
</dbReference>
<dbReference type="EMBL" id="MNCJ02000318">
    <property type="protein sequence ID" value="KAF5813071.1"/>
    <property type="molecule type" value="Genomic_DNA"/>
</dbReference>
<dbReference type="InParanoid" id="A0A251V7H3"/>
<dbReference type="STRING" id="4232.A0A251V7H3"/>
<evidence type="ECO:0000259" key="1">
    <source>
        <dbReference type="PROSITE" id="PS50181"/>
    </source>
</evidence>
<reference evidence="3" key="2">
    <citation type="submission" date="2017-02" db="EMBL/GenBank/DDBJ databases">
        <title>Sunflower complete genome.</title>
        <authorList>
            <person name="Langlade N."/>
            <person name="Munos S."/>
        </authorList>
    </citation>
    <scope>NUCLEOTIDE SEQUENCE [LARGE SCALE GENOMIC DNA]</scope>
    <source>
        <tissue evidence="3">Leaves</tissue>
    </source>
</reference>
<protein>
    <submittedName>
        <fullName evidence="2">F-box domain, leucine-rich repeat domain superfamily, F-box-like domain superfamily</fullName>
    </submittedName>
    <submittedName>
        <fullName evidence="3">Putative F-box domain-containing protein</fullName>
    </submittedName>
</protein>
<evidence type="ECO:0000313" key="4">
    <source>
        <dbReference type="Proteomes" id="UP000215914"/>
    </source>
</evidence>
<dbReference type="EMBL" id="CM007892">
    <property type="protein sequence ID" value="OTG30581.1"/>
    <property type="molecule type" value="Genomic_DNA"/>
</dbReference>
<dbReference type="CDD" id="cd22157">
    <property type="entry name" value="F-box_AtFBW1-like"/>
    <property type="match status" value="1"/>
</dbReference>
<dbReference type="SUPFAM" id="SSF81383">
    <property type="entry name" value="F-box domain"/>
    <property type="match status" value="1"/>
</dbReference>
<dbReference type="NCBIfam" id="TIGR01640">
    <property type="entry name" value="F_box_assoc_1"/>
    <property type="match status" value="1"/>
</dbReference>
<dbReference type="InterPro" id="IPR013187">
    <property type="entry name" value="F-box-assoc_dom_typ3"/>
</dbReference>
<accession>A0A251V7H3</accession>